<comment type="caution">
    <text evidence="1">The sequence shown here is derived from an EMBL/GenBank/DDBJ whole genome shotgun (WGS) entry which is preliminary data.</text>
</comment>
<name>A0A2W5FDD3_9HYPH</name>
<dbReference type="AlphaFoldDB" id="A0A2W5FDD3"/>
<accession>A0A2W5FDD3</accession>
<protein>
    <recommendedName>
        <fullName evidence="3">HEPN AbiU2-like domain-containing protein</fullName>
    </recommendedName>
</protein>
<gene>
    <name evidence="1" type="ORF">DI595_03645</name>
</gene>
<dbReference type="Proteomes" id="UP000249769">
    <property type="component" value="Unassembled WGS sequence"/>
</dbReference>
<organism evidence="1 2">
    <name type="scientific">Agrobacterium fabrum</name>
    <dbReference type="NCBI Taxonomy" id="1176649"/>
    <lineage>
        <taxon>Bacteria</taxon>
        <taxon>Pseudomonadati</taxon>
        <taxon>Pseudomonadota</taxon>
        <taxon>Alphaproteobacteria</taxon>
        <taxon>Hyphomicrobiales</taxon>
        <taxon>Rhizobiaceae</taxon>
        <taxon>Rhizobium/Agrobacterium group</taxon>
        <taxon>Agrobacterium</taxon>
        <taxon>Agrobacterium tumefaciens complex</taxon>
    </lineage>
</organism>
<evidence type="ECO:0000313" key="1">
    <source>
        <dbReference type="EMBL" id="PZP53378.1"/>
    </source>
</evidence>
<sequence length="204" mass="22625">MTGNLQKDAGGSMSRISEEDFKPHMEAAAAGGFAIDPPGYERLTQWTHILMNLLSARKNFEWMRDEPADLGDVDNVVRTQAYFVAALMAYGRCYASSGPGIPTLDAKKVYNGSADGMEVHRRLIELRNTIAAHTDNSDLVRLTLAAKDEPDRVVIRHLSTSALPLDELPDFLEAVAHTEYFVTVSLNKQLNHLETQIGKRIVLD</sequence>
<dbReference type="EMBL" id="QFOL01000019">
    <property type="protein sequence ID" value="PZP53378.1"/>
    <property type="molecule type" value="Genomic_DNA"/>
</dbReference>
<reference evidence="1 2" key="1">
    <citation type="submission" date="2017-08" db="EMBL/GenBank/DDBJ databases">
        <title>Infants hospitalized years apart are colonized by the same room-sourced microbial strains.</title>
        <authorList>
            <person name="Brooks B."/>
            <person name="Olm M.R."/>
            <person name="Firek B.A."/>
            <person name="Baker R."/>
            <person name="Thomas B.C."/>
            <person name="Morowitz M.J."/>
            <person name="Banfield J.F."/>
        </authorList>
    </citation>
    <scope>NUCLEOTIDE SEQUENCE [LARGE SCALE GENOMIC DNA]</scope>
    <source>
        <strain evidence="1">S2_009_000_R2_73</strain>
    </source>
</reference>
<proteinExistence type="predicted"/>
<evidence type="ECO:0008006" key="3">
    <source>
        <dbReference type="Google" id="ProtNLM"/>
    </source>
</evidence>
<evidence type="ECO:0000313" key="2">
    <source>
        <dbReference type="Proteomes" id="UP000249769"/>
    </source>
</evidence>